<keyword evidence="2 3" id="KW-0067">ATP-binding</keyword>
<evidence type="ECO:0000259" key="5">
    <source>
        <dbReference type="PROSITE" id="PS50011"/>
    </source>
</evidence>
<dbReference type="PROSITE" id="PS00108">
    <property type="entry name" value="PROTEIN_KINASE_ST"/>
    <property type="match status" value="1"/>
</dbReference>
<dbReference type="GO" id="GO:0061709">
    <property type="term" value="P:reticulophagy"/>
    <property type="evidence" value="ECO:0007669"/>
    <property type="project" value="TreeGrafter"/>
</dbReference>
<evidence type="ECO:0000256" key="2">
    <source>
        <dbReference type="ARBA" id="ARBA00022840"/>
    </source>
</evidence>
<dbReference type="SUPFAM" id="SSF56112">
    <property type="entry name" value="Protein kinase-like (PK-like)"/>
    <property type="match status" value="1"/>
</dbReference>
<dbReference type="InterPro" id="IPR000719">
    <property type="entry name" value="Prot_kinase_dom"/>
</dbReference>
<dbReference type="Pfam" id="PF00069">
    <property type="entry name" value="Pkinase"/>
    <property type="match status" value="1"/>
</dbReference>
<evidence type="ECO:0000256" key="3">
    <source>
        <dbReference type="PROSITE-ProRule" id="PRU10141"/>
    </source>
</evidence>
<keyword evidence="4" id="KW-0418">Kinase</keyword>
<accession>A0AA39LHB3</accession>
<evidence type="ECO:0000256" key="4">
    <source>
        <dbReference type="RuleBase" id="RU000304"/>
    </source>
</evidence>
<dbReference type="InterPro" id="IPR017441">
    <property type="entry name" value="Protein_kinase_ATP_BS"/>
</dbReference>
<keyword evidence="4" id="KW-0808">Transferase</keyword>
<dbReference type="PANTHER" id="PTHR24348:SF45">
    <property type="entry name" value="PROTEIN KINASE DOMAIN-CONTAINING PROTEIN"/>
    <property type="match status" value="1"/>
</dbReference>
<dbReference type="Gene3D" id="1.10.510.10">
    <property type="entry name" value="Transferase(Phosphotransferase) domain 1"/>
    <property type="match status" value="1"/>
</dbReference>
<feature type="binding site" evidence="3">
    <location>
        <position position="80"/>
    </location>
    <ligand>
        <name>ATP</name>
        <dbReference type="ChEBI" id="CHEBI:30616"/>
    </ligand>
</feature>
<organism evidence="6 7">
    <name type="scientific">Steinernema hermaphroditum</name>
    <dbReference type="NCBI Taxonomy" id="289476"/>
    <lineage>
        <taxon>Eukaryota</taxon>
        <taxon>Metazoa</taxon>
        <taxon>Ecdysozoa</taxon>
        <taxon>Nematoda</taxon>
        <taxon>Chromadorea</taxon>
        <taxon>Rhabditida</taxon>
        <taxon>Tylenchina</taxon>
        <taxon>Panagrolaimomorpha</taxon>
        <taxon>Strongyloidoidea</taxon>
        <taxon>Steinernematidae</taxon>
        <taxon>Steinernema</taxon>
    </lineage>
</organism>
<dbReference type="AlphaFoldDB" id="A0AA39LHB3"/>
<dbReference type="InterPro" id="IPR008271">
    <property type="entry name" value="Ser/Thr_kinase_AS"/>
</dbReference>
<dbReference type="PANTHER" id="PTHR24348">
    <property type="entry name" value="SERINE/THREONINE-PROTEIN KINASE UNC-51-RELATED"/>
    <property type="match status" value="1"/>
</dbReference>
<dbReference type="PROSITE" id="PS50011">
    <property type="entry name" value="PROTEIN_KINASE_DOM"/>
    <property type="match status" value="1"/>
</dbReference>
<dbReference type="EMBL" id="JAUCMV010000005">
    <property type="protein sequence ID" value="KAK0397233.1"/>
    <property type="molecule type" value="Genomic_DNA"/>
</dbReference>
<sequence>MGGVYCERRPSCCQPQSNMPGDLAAHENGCVQLYSNKTVSVRNGRFEYDDSEISCVGHGSYGIVFRGVEVDTGRAVAVKKVTRSSVKPDELKAMKALQSRFLVGLIDICNRDVDTTYLVMELCDTDLDRHLKNVSVNGSLNDVNFKTLLEHIARGYQALYEQKIVHRDIKPQNILLQYANGTGRISAAKITDFGISRVLESDENNINDCQLSNVAGTLYYMAPEVGANLLKTCRYDHQVDMWSIGCVLYQCLTGEIPFDERSLCRLFLYAAGGNYDAYDPPEFPSDKCVSKEIAALVWSLLDVDYTKRATPAQLYKLGLSLTGSDTLSEGYTSLDDDCSSNTSRDSA</sequence>
<keyword evidence="1 3" id="KW-0547">Nucleotide-binding</keyword>
<dbReference type="GO" id="GO:0034045">
    <property type="term" value="C:phagophore assembly site membrane"/>
    <property type="evidence" value="ECO:0007669"/>
    <property type="project" value="TreeGrafter"/>
</dbReference>
<dbReference type="GO" id="GO:0000422">
    <property type="term" value="P:autophagy of mitochondrion"/>
    <property type="evidence" value="ECO:0007669"/>
    <property type="project" value="TreeGrafter"/>
</dbReference>
<dbReference type="Proteomes" id="UP001175271">
    <property type="component" value="Unassembled WGS sequence"/>
</dbReference>
<dbReference type="GO" id="GO:0005524">
    <property type="term" value="F:ATP binding"/>
    <property type="evidence" value="ECO:0007669"/>
    <property type="project" value="UniProtKB-UniRule"/>
</dbReference>
<protein>
    <recommendedName>
        <fullName evidence="5">Protein kinase domain-containing protein</fullName>
    </recommendedName>
</protein>
<gene>
    <name evidence="6" type="ORF">QR680_002041</name>
</gene>
<dbReference type="GO" id="GO:0000045">
    <property type="term" value="P:autophagosome assembly"/>
    <property type="evidence" value="ECO:0007669"/>
    <property type="project" value="TreeGrafter"/>
</dbReference>
<dbReference type="GO" id="GO:0048675">
    <property type="term" value="P:axon extension"/>
    <property type="evidence" value="ECO:0007669"/>
    <property type="project" value="TreeGrafter"/>
</dbReference>
<keyword evidence="4" id="KW-0723">Serine/threonine-protein kinase</keyword>
<reference evidence="6" key="1">
    <citation type="submission" date="2023-06" db="EMBL/GenBank/DDBJ databases">
        <title>Genomic analysis of the entomopathogenic nematode Steinernema hermaphroditum.</title>
        <authorList>
            <person name="Schwarz E.M."/>
            <person name="Heppert J.K."/>
            <person name="Baniya A."/>
            <person name="Schwartz H.T."/>
            <person name="Tan C.-H."/>
            <person name="Antoshechkin I."/>
            <person name="Sternberg P.W."/>
            <person name="Goodrich-Blair H."/>
            <person name="Dillman A.R."/>
        </authorList>
    </citation>
    <scope>NUCLEOTIDE SEQUENCE</scope>
    <source>
        <strain evidence="6">PS9179</strain>
        <tissue evidence="6">Whole animal</tissue>
    </source>
</reference>
<evidence type="ECO:0000256" key="1">
    <source>
        <dbReference type="ARBA" id="ARBA00022741"/>
    </source>
</evidence>
<dbReference type="GO" id="GO:0034727">
    <property type="term" value="P:piecemeal microautophagy of the nucleus"/>
    <property type="evidence" value="ECO:0007669"/>
    <property type="project" value="TreeGrafter"/>
</dbReference>
<evidence type="ECO:0000313" key="6">
    <source>
        <dbReference type="EMBL" id="KAK0397233.1"/>
    </source>
</evidence>
<dbReference type="InterPro" id="IPR011009">
    <property type="entry name" value="Kinase-like_dom_sf"/>
</dbReference>
<keyword evidence="7" id="KW-1185">Reference proteome</keyword>
<name>A0AA39LHB3_9BILA</name>
<proteinExistence type="inferred from homology"/>
<comment type="similarity">
    <text evidence="4">Belongs to the protein kinase superfamily.</text>
</comment>
<feature type="domain" description="Protein kinase" evidence="5">
    <location>
        <begin position="50"/>
        <end position="327"/>
    </location>
</feature>
<dbReference type="PROSITE" id="PS00107">
    <property type="entry name" value="PROTEIN_KINASE_ATP"/>
    <property type="match status" value="1"/>
</dbReference>
<dbReference type="GO" id="GO:0005776">
    <property type="term" value="C:autophagosome"/>
    <property type="evidence" value="ECO:0007669"/>
    <property type="project" value="TreeGrafter"/>
</dbReference>
<evidence type="ECO:0000313" key="7">
    <source>
        <dbReference type="Proteomes" id="UP001175271"/>
    </source>
</evidence>
<dbReference type="GO" id="GO:0010508">
    <property type="term" value="P:positive regulation of autophagy"/>
    <property type="evidence" value="ECO:0007669"/>
    <property type="project" value="TreeGrafter"/>
</dbReference>
<dbReference type="SMART" id="SM00220">
    <property type="entry name" value="S_TKc"/>
    <property type="match status" value="1"/>
</dbReference>
<dbReference type="GO" id="GO:0005829">
    <property type="term" value="C:cytosol"/>
    <property type="evidence" value="ECO:0007669"/>
    <property type="project" value="TreeGrafter"/>
</dbReference>
<dbReference type="InterPro" id="IPR045269">
    <property type="entry name" value="Atg1-like"/>
</dbReference>
<comment type="caution">
    <text evidence="6">The sequence shown here is derived from an EMBL/GenBank/DDBJ whole genome shotgun (WGS) entry which is preliminary data.</text>
</comment>
<dbReference type="GO" id="GO:0042594">
    <property type="term" value="P:response to starvation"/>
    <property type="evidence" value="ECO:0007669"/>
    <property type="project" value="TreeGrafter"/>
</dbReference>
<dbReference type="GO" id="GO:0004674">
    <property type="term" value="F:protein serine/threonine kinase activity"/>
    <property type="evidence" value="ECO:0007669"/>
    <property type="project" value="UniProtKB-KW"/>
</dbReference>